<dbReference type="SUPFAM" id="SSF50800">
    <property type="entry name" value="PK beta-barrel domain-like"/>
    <property type="match status" value="1"/>
</dbReference>
<dbReference type="GO" id="GO:0030170">
    <property type="term" value="F:pyridoxal phosphate binding"/>
    <property type="evidence" value="ECO:0007669"/>
    <property type="project" value="InterPro"/>
</dbReference>
<dbReference type="InterPro" id="IPR011037">
    <property type="entry name" value="Pyrv_Knase-like_insert_dom_sf"/>
</dbReference>
<accession>A0A839Y2P3</accession>
<dbReference type="GO" id="GO:0003824">
    <property type="term" value="F:catalytic activity"/>
    <property type="evidence" value="ECO:0007669"/>
    <property type="project" value="InterPro"/>
</dbReference>
<evidence type="ECO:0000313" key="2">
    <source>
        <dbReference type="EMBL" id="MBB3666185.1"/>
    </source>
</evidence>
<name>A0A839Y2P3_9PSEU</name>
<evidence type="ECO:0000313" key="3">
    <source>
        <dbReference type="Proteomes" id="UP000564573"/>
    </source>
</evidence>
<dbReference type="Pfam" id="PF03473">
    <property type="entry name" value="MOSC"/>
    <property type="match status" value="1"/>
</dbReference>
<dbReference type="RefSeq" id="WP_221213669.1">
    <property type="nucleotide sequence ID" value="NZ_JACIBS010000013.1"/>
</dbReference>
<dbReference type="Gene3D" id="2.40.33.20">
    <property type="entry name" value="PK beta-barrel domain-like"/>
    <property type="match status" value="1"/>
</dbReference>
<dbReference type="GO" id="GO:0030151">
    <property type="term" value="F:molybdenum ion binding"/>
    <property type="evidence" value="ECO:0007669"/>
    <property type="project" value="InterPro"/>
</dbReference>
<dbReference type="PANTHER" id="PTHR36930:SF1">
    <property type="entry name" value="MOSC DOMAIN-CONTAINING PROTEIN"/>
    <property type="match status" value="1"/>
</dbReference>
<dbReference type="InterPro" id="IPR005302">
    <property type="entry name" value="MoCF_Sase_C"/>
</dbReference>
<feature type="domain" description="MOSC" evidence="1">
    <location>
        <begin position="163"/>
        <end position="299"/>
    </location>
</feature>
<evidence type="ECO:0000259" key="1">
    <source>
        <dbReference type="PROSITE" id="PS51340"/>
    </source>
</evidence>
<dbReference type="EMBL" id="JACIBS010000013">
    <property type="protein sequence ID" value="MBB3666185.1"/>
    <property type="molecule type" value="Genomic_DNA"/>
</dbReference>
<gene>
    <name evidence="2" type="ORF">FB384_005146</name>
</gene>
<sequence>MFDVDLPNTETIPPIVRSFAACLASVIETSPSEVPQPPADLQGTLAHWRSWLAGRGAGLVPIANPARFNWPGYWLAILDGKVGKRHERDGIAVLMFGTPSGVVLSPQDGDLVGAAASTLPVREGYVISGLDPSVPVPSAASSARLSGTVEAIAVTAEATEPMRLVSQALACAGRGLDGDRYAAKAGTFTPADDTVRGYDLTLVEAEVLDELRLSDGGTLGYAEARRNIVTRGLELNALVGRRFRVGKVECLGQRLCEPCAHLEHLTSAGALRGLIHRGGLRADVLTDGKITTDSDIETID</sequence>
<reference evidence="2 3" key="1">
    <citation type="submission" date="2020-08" db="EMBL/GenBank/DDBJ databases">
        <title>Sequencing the genomes of 1000 actinobacteria strains.</title>
        <authorList>
            <person name="Klenk H.-P."/>
        </authorList>
    </citation>
    <scope>NUCLEOTIDE SEQUENCE [LARGE SCALE GENOMIC DNA]</scope>
    <source>
        <strain evidence="2 3">DSM 45267</strain>
    </source>
</reference>
<dbReference type="Proteomes" id="UP000564573">
    <property type="component" value="Unassembled WGS sequence"/>
</dbReference>
<dbReference type="PANTHER" id="PTHR36930">
    <property type="entry name" value="METAL-SULFUR CLUSTER BIOSYNTHESIS PROTEINS YUAD-RELATED"/>
    <property type="match status" value="1"/>
</dbReference>
<keyword evidence="3" id="KW-1185">Reference proteome</keyword>
<dbReference type="AlphaFoldDB" id="A0A839Y2P3"/>
<organism evidence="2 3">
    <name type="scientific">Prauserella sediminis</name>
    <dbReference type="NCBI Taxonomy" id="577680"/>
    <lineage>
        <taxon>Bacteria</taxon>
        <taxon>Bacillati</taxon>
        <taxon>Actinomycetota</taxon>
        <taxon>Actinomycetes</taxon>
        <taxon>Pseudonocardiales</taxon>
        <taxon>Pseudonocardiaceae</taxon>
        <taxon>Prauserella</taxon>
        <taxon>Prauserella salsuginis group</taxon>
    </lineage>
</organism>
<protein>
    <recommendedName>
        <fullName evidence="1">MOSC domain-containing protein</fullName>
    </recommendedName>
</protein>
<proteinExistence type="predicted"/>
<comment type="caution">
    <text evidence="2">The sequence shown here is derived from an EMBL/GenBank/DDBJ whole genome shotgun (WGS) entry which is preliminary data.</text>
</comment>
<dbReference type="PROSITE" id="PS51340">
    <property type="entry name" value="MOSC"/>
    <property type="match status" value="1"/>
</dbReference>
<dbReference type="InterPro" id="IPR052716">
    <property type="entry name" value="MOSC_domain"/>
</dbReference>